<evidence type="ECO:0000256" key="10">
    <source>
        <dbReference type="ARBA" id="ARBA00034808"/>
    </source>
</evidence>
<evidence type="ECO:0000313" key="17">
    <source>
        <dbReference type="RefSeq" id="XP_030378619.1"/>
    </source>
</evidence>
<feature type="region of interest" description="Disordered" evidence="12">
    <location>
        <begin position="633"/>
        <end position="700"/>
    </location>
</feature>
<feature type="compositionally biased region" description="Low complexity" evidence="12">
    <location>
        <begin position="1013"/>
        <end position="1023"/>
    </location>
</feature>
<feature type="compositionally biased region" description="Polar residues" evidence="12">
    <location>
        <begin position="823"/>
        <end position="832"/>
    </location>
</feature>
<sequence>MERSERQRMAKPEVEPTQIIPEEYLECLRKNFGLETFRPLQWEVIRSILVEQRDVCAIMATGYGKSLTYQFPAVYLDKVVLVISPLIALMEDQVQGLNSKHERACLLGTAQEDPGIKVRIMAMEFRIIYATPEYLTTGNGQKLLYDLGDNLALIAIDEAHCISRWGHEFRPAFRELSELRSTVPHVQILALTATATHQVRRDICEQLSMRNPRLLTSGIDRPNLDLSVRLKSTAKGTSAIWLQLQPYLNWAVTQGGSTIIYSNTIRMVEDISKVLMANGVFCPCYHSNLPMEIRRQNQQDFTSNKKSVIAATTAFGMGLDKQDVCLIVHYGAPSDIERYYQEIGRAGRDGRQAKCVLFYSDSDAMLHRKLQDINHLTPARGQTLQMFAKQMVEYTRTTECRRRFILGYFDDQTALAELQPRRTCCDNCRKRNHSINYQRFYKGLNANGDLDVTADALYIMTMMRDGNGRIGLTKLSRALRGSRDKTLPDVCRLHRYFGRCSDKPEAWFKVLAEHLESKGYIQYDWKQSRVANFTYIMPHVSLKGCCWLDNDNDQREAIVIEPYPGLVKYLVPINSDNTSSSPKKVVKATRKTVMTKPPGISEKQWIPVEKEILEIIEKNRLVSSINSNHAFPKLYQTNQPTNGSSTKQTSLESSRCEASNLMPIKKVEIEEEHEEIMPSPSKLSQTNQHTTDGSIKHISLEPGKDTEYNLISLVKVELEEKNNEMKLSAPPPNRISHLTKQTSLEPSRCEASKVEIEEEHEEIMPSPSKLSRTNQHTTDGSIKHISLEPGKDTEYNLISLVKVELEEKNNEMKLSAPPPNRISHLTKQTSLEPSRCEASKVEIEEEHEEIMPSPSKLSQTNQHTTGGSQKQMSLEPHGNDESNVISLVDVGINGQNEAIPPKPSTQNLAIKSPTYAQAVQALFRFRMELARNLFLMPSMIATDLALTQLALARPSNMDELRDCQLDEYYNSKYERYGPELLKCLRSLQGADNDDKNDVELEATSKKRQRLDSDASNASSTDSNEIGGRPEPTWNCSEEWDWEWIDESLKVEQQFKTKDLRPETSDLWGSDGESDNDVAQFDNIKQEPVSPKCSHKLNFNPIDVAVTDENLTSTPIKEERSDSADLWGSDTDVEFDFKQIDEAVALSQNTSPDTPSTSQSNAKNKQPSPNTSTDEGVEVSSKNTDHQRLRRASTDLWVSDDDWDVDFNEIDNAIMKSTCPVTQLDMLLHDFNQIVKEEGKAT</sequence>
<feature type="region of interest" description="Disordered" evidence="12">
    <location>
        <begin position="811"/>
        <end position="880"/>
    </location>
</feature>
<dbReference type="SMART" id="SM00487">
    <property type="entry name" value="DEXDc"/>
    <property type="match status" value="1"/>
</dbReference>
<evidence type="ECO:0000256" key="11">
    <source>
        <dbReference type="ARBA" id="ARBA00049360"/>
    </source>
</evidence>
<keyword evidence="5" id="KW-0347">Helicase</keyword>
<evidence type="ECO:0000259" key="14">
    <source>
        <dbReference type="PROSITE" id="PS51192"/>
    </source>
</evidence>
<dbReference type="NCBIfam" id="TIGR00614">
    <property type="entry name" value="recQ_fam"/>
    <property type="match status" value="1"/>
</dbReference>
<dbReference type="GO" id="GO:0000724">
    <property type="term" value="P:double-strand break repair via homologous recombination"/>
    <property type="evidence" value="ECO:0007669"/>
    <property type="project" value="TreeGrafter"/>
</dbReference>
<comment type="catalytic activity">
    <reaction evidence="9">
        <text>Couples ATP hydrolysis with the unwinding of duplex DNA by translocating in the 3'-5' direction.</text>
        <dbReference type="EC" id="5.6.2.4"/>
    </reaction>
</comment>
<evidence type="ECO:0000256" key="5">
    <source>
        <dbReference type="ARBA" id="ARBA00022806"/>
    </source>
</evidence>
<dbReference type="GO" id="GO:0043138">
    <property type="term" value="F:3'-5' DNA helicase activity"/>
    <property type="evidence" value="ECO:0007669"/>
    <property type="project" value="UniProtKB-EC"/>
</dbReference>
<feature type="domain" description="Helicase C-terminal" evidence="15">
    <location>
        <begin position="243"/>
        <end position="392"/>
    </location>
</feature>
<dbReference type="InterPro" id="IPR032284">
    <property type="entry name" value="RecQ_Zn-bd"/>
</dbReference>
<dbReference type="InterPro" id="IPR002121">
    <property type="entry name" value="HRDC_dom"/>
</dbReference>
<feature type="region of interest" description="Disordered" evidence="12">
    <location>
        <begin position="1055"/>
        <end position="1075"/>
    </location>
</feature>
<evidence type="ECO:0000256" key="4">
    <source>
        <dbReference type="ARBA" id="ARBA00022801"/>
    </source>
</evidence>
<evidence type="ECO:0000313" key="16">
    <source>
        <dbReference type="Proteomes" id="UP000504634"/>
    </source>
</evidence>
<dbReference type="GO" id="GO:0003677">
    <property type="term" value="F:DNA binding"/>
    <property type="evidence" value="ECO:0007669"/>
    <property type="project" value="UniProtKB-KW"/>
</dbReference>
<dbReference type="Pfam" id="PF00271">
    <property type="entry name" value="Helicase_C"/>
    <property type="match status" value="1"/>
</dbReference>
<dbReference type="InterPro" id="IPR004589">
    <property type="entry name" value="DNA_helicase_ATP-dep_RecQ"/>
</dbReference>
<dbReference type="InterPro" id="IPR001650">
    <property type="entry name" value="Helicase_C-like"/>
</dbReference>
<feature type="compositionally biased region" description="Polar residues" evidence="12">
    <location>
        <begin position="681"/>
        <end position="693"/>
    </location>
</feature>
<dbReference type="GeneID" id="115627169"/>
<feature type="compositionally biased region" description="Basic and acidic residues" evidence="12">
    <location>
        <begin position="992"/>
        <end position="1012"/>
    </location>
</feature>
<dbReference type="SUPFAM" id="SSF52540">
    <property type="entry name" value="P-loop containing nucleoside triphosphate hydrolases"/>
    <property type="match status" value="1"/>
</dbReference>
<comment type="cofactor">
    <cofactor evidence="1">
        <name>Zn(2+)</name>
        <dbReference type="ChEBI" id="CHEBI:29105"/>
    </cofactor>
</comment>
<reference evidence="17" key="1">
    <citation type="submission" date="2025-08" db="UniProtKB">
        <authorList>
            <consortium name="RefSeq"/>
        </authorList>
    </citation>
    <scope>IDENTIFICATION</scope>
    <source>
        <strain evidence="17">11010-0011.00</strain>
        <tissue evidence="17">Whole body</tissue>
    </source>
</reference>
<dbReference type="OrthoDB" id="10261556at2759"/>
<feature type="compositionally biased region" description="Polar residues" evidence="12">
    <location>
        <begin position="1146"/>
        <end position="1173"/>
    </location>
</feature>
<accession>A0A6J2TRE8</accession>
<dbReference type="InterPro" id="IPR010997">
    <property type="entry name" value="HRDC-like_sf"/>
</dbReference>
<evidence type="ECO:0000256" key="3">
    <source>
        <dbReference type="ARBA" id="ARBA00022741"/>
    </source>
</evidence>
<keyword evidence="6" id="KW-0067">ATP-binding</keyword>
<dbReference type="GO" id="GO:0009378">
    <property type="term" value="F:four-way junction helicase activity"/>
    <property type="evidence" value="ECO:0007669"/>
    <property type="project" value="TreeGrafter"/>
</dbReference>
<feature type="region of interest" description="Disordered" evidence="12">
    <location>
        <begin position="992"/>
        <end position="1033"/>
    </location>
</feature>
<dbReference type="Gene3D" id="1.10.10.10">
    <property type="entry name" value="Winged helix-like DNA-binding domain superfamily/Winged helix DNA-binding domain"/>
    <property type="match status" value="1"/>
</dbReference>
<dbReference type="InterPro" id="IPR014001">
    <property type="entry name" value="Helicase_ATP-bd"/>
</dbReference>
<keyword evidence="16" id="KW-1185">Reference proteome</keyword>
<dbReference type="InterPro" id="IPR044876">
    <property type="entry name" value="HRDC_dom_sf"/>
</dbReference>
<dbReference type="PANTHER" id="PTHR13710">
    <property type="entry name" value="DNA HELICASE RECQ FAMILY MEMBER"/>
    <property type="match status" value="1"/>
</dbReference>
<dbReference type="Gene3D" id="1.10.150.80">
    <property type="entry name" value="HRDC domain"/>
    <property type="match status" value="1"/>
</dbReference>
<dbReference type="Proteomes" id="UP000504634">
    <property type="component" value="Unplaced"/>
</dbReference>
<dbReference type="GO" id="GO:0006260">
    <property type="term" value="P:DNA replication"/>
    <property type="evidence" value="ECO:0007669"/>
    <property type="project" value="InterPro"/>
</dbReference>
<dbReference type="GO" id="GO:0005634">
    <property type="term" value="C:nucleus"/>
    <property type="evidence" value="ECO:0007669"/>
    <property type="project" value="TreeGrafter"/>
</dbReference>
<gene>
    <name evidence="17" type="primary">LOC115627169</name>
</gene>
<dbReference type="GO" id="GO:0005694">
    <property type="term" value="C:chromosome"/>
    <property type="evidence" value="ECO:0007669"/>
    <property type="project" value="TreeGrafter"/>
</dbReference>
<proteinExistence type="inferred from homology"/>
<dbReference type="InterPro" id="IPR027417">
    <property type="entry name" value="P-loop_NTPase"/>
</dbReference>
<dbReference type="InterPro" id="IPR036388">
    <property type="entry name" value="WH-like_DNA-bd_sf"/>
</dbReference>
<dbReference type="SMART" id="SM00490">
    <property type="entry name" value="HELICc"/>
    <property type="match status" value="1"/>
</dbReference>
<dbReference type="InterPro" id="IPR018982">
    <property type="entry name" value="RQC_domain"/>
</dbReference>
<feature type="domain" description="Helicase ATP-binding" evidence="14">
    <location>
        <begin position="46"/>
        <end position="213"/>
    </location>
</feature>
<comment type="similarity">
    <text evidence="2">Belongs to the helicase family. RecQ subfamily.</text>
</comment>
<feature type="compositionally biased region" description="Polar residues" evidence="12">
    <location>
        <begin position="855"/>
        <end position="872"/>
    </location>
</feature>
<evidence type="ECO:0000259" key="15">
    <source>
        <dbReference type="PROSITE" id="PS51194"/>
    </source>
</evidence>
<dbReference type="PROSITE" id="PS51192">
    <property type="entry name" value="HELICASE_ATP_BIND_1"/>
    <property type="match status" value="1"/>
</dbReference>
<dbReference type="PROSITE" id="PS51194">
    <property type="entry name" value="HELICASE_CTER"/>
    <property type="match status" value="1"/>
</dbReference>
<evidence type="ECO:0000256" key="9">
    <source>
        <dbReference type="ARBA" id="ARBA00034617"/>
    </source>
</evidence>
<dbReference type="SUPFAM" id="SSF46785">
    <property type="entry name" value="Winged helix' DNA-binding domain"/>
    <property type="match status" value="1"/>
</dbReference>
<evidence type="ECO:0000256" key="2">
    <source>
        <dbReference type="ARBA" id="ARBA00005446"/>
    </source>
</evidence>
<keyword evidence="7" id="KW-0238">DNA-binding</keyword>
<dbReference type="GO" id="GO:0016787">
    <property type="term" value="F:hydrolase activity"/>
    <property type="evidence" value="ECO:0007669"/>
    <property type="project" value="UniProtKB-KW"/>
</dbReference>
<dbReference type="SUPFAM" id="SSF47819">
    <property type="entry name" value="HRDC-like"/>
    <property type="match status" value="1"/>
</dbReference>
<dbReference type="EC" id="5.6.2.4" evidence="10"/>
<feature type="domain" description="HRDC" evidence="13">
    <location>
        <begin position="912"/>
        <end position="994"/>
    </location>
</feature>
<comment type="catalytic activity">
    <reaction evidence="11">
        <text>ATP + H2O = ADP + phosphate + H(+)</text>
        <dbReference type="Rhea" id="RHEA:13065"/>
        <dbReference type="ChEBI" id="CHEBI:15377"/>
        <dbReference type="ChEBI" id="CHEBI:15378"/>
        <dbReference type="ChEBI" id="CHEBI:30616"/>
        <dbReference type="ChEBI" id="CHEBI:43474"/>
        <dbReference type="ChEBI" id="CHEBI:456216"/>
    </reaction>
</comment>
<evidence type="ECO:0000256" key="8">
    <source>
        <dbReference type="ARBA" id="ARBA00023235"/>
    </source>
</evidence>
<dbReference type="InterPro" id="IPR036390">
    <property type="entry name" value="WH_DNA-bd_sf"/>
</dbReference>
<feature type="region of interest" description="Disordered" evidence="12">
    <location>
        <begin position="725"/>
        <end position="749"/>
    </location>
</feature>
<evidence type="ECO:0000256" key="1">
    <source>
        <dbReference type="ARBA" id="ARBA00001947"/>
    </source>
</evidence>
<dbReference type="AlphaFoldDB" id="A0A6J2TRE8"/>
<dbReference type="GO" id="GO:0005737">
    <property type="term" value="C:cytoplasm"/>
    <property type="evidence" value="ECO:0007669"/>
    <property type="project" value="TreeGrafter"/>
</dbReference>
<dbReference type="Pfam" id="PF16124">
    <property type="entry name" value="RecQ_Zn_bind"/>
    <property type="match status" value="1"/>
</dbReference>
<feature type="region of interest" description="Disordered" evidence="12">
    <location>
        <begin position="1146"/>
        <end position="1188"/>
    </location>
</feature>
<protein>
    <recommendedName>
        <fullName evidence="10">DNA 3'-5' helicase</fullName>
        <ecNumber evidence="10">5.6.2.4</ecNumber>
    </recommendedName>
</protein>
<name>A0A6J2TRE8_DROLE</name>
<dbReference type="Gene3D" id="3.40.50.300">
    <property type="entry name" value="P-loop containing nucleotide triphosphate hydrolases"/>
    <property type="match status" value="2"/>
</dbReference>
<evidence type="ECO:0000256" key="7">
    <source>
        <dbReference type="ARBA" id="ARBA00023125"/>
    </source>
</evidence>
<dbReference type="PANTHER" id="PTHR13710:SF120">
    <property type="entry name" value="BIFUNCTIONAL 3'-5' EXONUCLEASE_ATP-DEPENDENT HELICASE WRN"/>
    <property type="match status" value="1"/>
</dbReference>
<keyword evidence="8" id="KW-0413">Isomerase</keyword>
<dbReference type="CDD" id="cd17920">
    <property type="entry name" value="DEXHc_RecQ"/>
    <property type="match status" value="1"/>
</dbReference>
<dbReference type="InterPro" id="IPR011545">
    <property type="entry name" value="DEAD/DEAH_box_helicase_dom"/>
</dbReference>
<dbReference type="RefSeq" id="XP_030378619.1">
    <property type="nucleotide sequence ID" value="XM_030522759.1"/>
</dbReference>
<feature type="compositionally biased region" description="Polar residues" evidence="12">
    <location>
        <begin position="633"/>
        <end position="657"/>
    </location>
</feature>
<dbReference type="Pfam" id="PF00570">
    <property type="entry name" value="HRDC"/>
    <property type="match status" value="1"/>
</dbReference>
<dbReference type="Pfam" id="PF09382">
    <property type="entry name" value="RQC"/>
    <property type="match status" value="1"/>
</dbReference>
<organism evidence="16 17">
    <name type="scientific">Drosophila lebanonensis</name>
    <name type="common">Fruit fly</name>
    <name type="synonym">Scaptodrosophila lebanonensis</name>
    <dbReference type="NCBI Taxonomy" id="7225"/>
    <lineage>
        <taxon>Eukaryota</taxon>
        <taxon>Metazoa</taxon>
        <taxon>Ecdysozoa</taxon>
        <taxon>Arthropoda</taxon>
        <taxon>Hexapoda</taxon>
        <taxon>Insecta</taxon>
        <taxon>Pterygota</taxon>
        <taxon>Neoptera</taxon>
        <taxon>Endopterygota</taxon>
        <taxon>Diptera</taxon>
        <taxon>Brachycera</taxon>
        <taxon>Muscomorpha</taxon>
        <taxon>Ephydroidea</taxon>
        <taxon>Drosophilidae</taxon>
        <taxon>Scaptodrosophila</taxon>
    </lineage>
</organism>
<keyword evidence="3" id="KW-0547">Nucleotide-binding</keyword>
<dbReference type="GO" id="GO:0005524">
    <property type="term" value="F:ATP binding"/>
    <property type="evidence" value="ECO:0007669"/>
    <property type="project" value="UniProtKB-KW"/>
</dbReference>
<evidence type="ECO:0000256" key="6">
    <source>
        <dbReference type="ARBA" id="ARBA00022840"/>
    </source>
</evidence>
<dbReference type="Pfam" id="PF00270">
    <property type="entry name" value="DEAD"/>
    <property type="match status" value="1"/>
</dbReference>
<dbReference type="PROSITE" id="PS50967">
    <property type="entry name" value="HRDC"/>
    <property type="match status" value="1"/>
</dbReference>
<feature type="compositionally biased region" description="Polar residues" evidence="12">
    <location>
        <begin position="736"/>
        <end position="745"/>
    </location>
</feature>
<evidence type="ECO:0000259" key="13">
    <source>
        <dbReference type="PROSITE" id="PS50967"/>
    </source>
</evidence>
<keyword evidence="4" id="KW-0378">Hydrolase</keyword>
<evidence type="ECO:0000256" key="12">
    <source>
        <dbReference type="SAM" id="MobiDB-lite"/>
    </source>
</evidence>